<accession>L0DWS1</accession>
<dbReference type="KEGG" id="tni:TVNIR_1733"/>
<reference evidence="1" key="1">
    <citation type="submission" date="2015-12" db="EMBL/GenBank/DDBJ databases">
        <authorList>
            <person name="Tikhonova T.V."/>
            <person name="Pavlov A.R."/>
            <person name="Beletsky A.V."/>
            <person name="Mardanov A.V."/>
            <person name="Sorokin D.Y."/>
            <person name="Ravin N.V."/>
            <person name="Popov V.O."/>
        </authorList>
    </citation>
    <scope>NUCLEOTIDE SEQUENCE</scope>
    <source>
        <strain evidence="1">DSM 14787</strain>
    </source>
</reference>
<organism evidence="1 2">
    <name type="scientific">Thioalkalivibrio nitratireducens (strain DSM 14787 / UNIQEM 213 / ALEN2)</name>
    <dbReference type="NCBI Taxonomy" id="1255043"/>
    <lineage>
        <taxon>Bacteria</taxon>
        <taxon>Pseudomonadati</taxon>
        <taxon>Pseudomonadota</taxon>
        <taxon>Gammaproteobacteria</taxon>
        <taxon>Chromatiales</taxon>
        <taxon>Ectothiorhodospiraceae</taxon>
        <taxon>Thioalkalivibrio</taxon>
    </lineage>
</organism>
<gene>
    <name evidence="1" type="ordered locus">TVNIR_1733</name>
</gene>
<evidence type="ECO:0000313" key="1">
    <source>
        <dbReference type="EMBL" id="AGA33395.1"/>
    </source>
</evidence>
<dbReference type="STRING" id="1255043.TVNIR_1733"/>
<protein>
    <submittedName>
        <fullName evidence="1">Uncharacterized protein</fullName>
    </submittedName>
</protein>
<proteinExistence type="predicted"/>
<dbReference type="PATRIC" id="fig|1255043.3.peg.1756"/>
<keyword evidence="2" id="KW-1185">Reference proteome</keyword>
<dbReference type="Proteomes" id="UP000010809">
    <property type="component" value="Chromosome"/>
</dbReference>
<sequence>MYGNPTDEVKDSLLSVVDRQRRLFASPLAANRWHEAGLR</sequence>
<evidence type="ECO:0000313" key="2">
    <source>
        <dbReference type="Proteomes" id="UP000010809"/>
    </source>
</evidence>
<name>L0DWS1_THIND</name>
<dbReference type="HOGENOM" id="CLU_3318463_0_0_6"/>
<dbReference type="AlphaFoldDB" id="L0DWS1"/>
<dbReference type="EMBL" id="CP003989">
    <property type="protein sequence ID" value="AGA33395.1"/>
    <property type="molecule type" value="Genomic_DNA"/>
</dbReference>